<organism evidence="1 2">
    <name type="scientific">Entomophthora muscae</name>
    <dbReference type="NCBI Taxonomy" id="34485"/>
    <lineage>
        <taxon>Eukaryota</taxon>
        <taxon>Fungi</taxon>
        <taxon>Fungi incertae sedis</taxon>
        <taxon>Zoopagomycota</taxon>
        <taxon>Entomophthoromycotina</taxon>
        <taxon>Entomophthoromycetes</taxon>
        <taxon>Entomophthorales</taxon>
        <taxon>Entomophthoraceae</taxon>
        <taxon>Entomophthora</taxon>
    </lineage>
</organism>
<evidence type="ECO:0000313" key="1">
    <source>
        <dbReference type="EMBL" id="KAJ9086711.1"/>
    </source>
</evidence>
<evidence type="ECO:0000313" key="2">
    <source>
        <dbReference type="Proteomes" id="UP001165960"/>
    </source>
</evidence>
<sequence length="294" mass="33412">MGSPERVSREKDSLVIPGLNPIRYEMRSALFYGTVWAIKRLGRLALGFHGFVLREFAGGIECWFHLPRDIDTSQPPIVFFPGIGFGPMQYLDHLRQVQERHPNRPIFVLSSSHTALSAAAEIATEFHVLAAVDCLMAEHRFDKFSLIGHSFGTLLAALVANCRPSSITHFTLIDPICFMFWEASLLYTSQFATPDSSLQYVAVRFITKDPLFAAAYARLMYFPCNGLLPENIPCPADIYLSNKDWAIDPQRVQSYLLHRKEVSQLETFNVHMFDVAHQEYMLVPEAYNHINNVI</sequence>
<reference evidence="1" key="1">
    <citation type="submission" date="2022-04" db="EMBL/GenBank/DDBJ databases">
        <title>Genome of the entomopathogenic fungus Entomophthora muscae.</title>
        <authorList>
            <person name="Elya C."/>
            <person name="Lovett B.R."/>
            <person name="Lee E."/>
            <person name="Macias A.M."/>
            <person name="Hajek A.E."/>
            <person name="De Bivort B.L."/>
            <person name="Kasson M.T."/>
            <person name="De Fine Licht H.H."/>
            <person name="Stajich J.E."/>
        </authorList>
    </citation>
    <scope>NUCLEOTIDE SEQUENCE</scope>
    <source>
        <strain evidence="1">Berkeley</strain>
    </source>
</reference>
<protein>
    <submittedName>
        <fullName evidence="1">Uncharacterized protein</fullName>
    </submittedName>
</protein>
<gene>
    <name evidence="1" type="ORF">DSO57_1000968</name>
</gene>
<name>A0ACC2UJP6_9FUNG</name>
<accession>A0ACC2UJP6</accession>
<keyword evidence="2" id="KW-1185">Reference proteome</keyword>
<dbReference type="Proteomes" id="UP001165960">
    <property type="component" value="Unassembled WGS sequence"/>
</dbReference>
<comment type="caution">
    <text evidence="1">The sequence shown here is derived from an EMBL/GenBank/DDBJ whole genome shotgun (WGS) entry which is preliminary data.</text>
</comment>
<dbReference type="EMBL" id="QTSX02000712">
    <property type="protein sequence ID" value="KAJ9086711.1"/>
    <property type="molecule type" value="Genomic_DNA"/>
</dbReference>
<proteinExistence type="predicted"/>